<comment type="subcellular location">
    <subcellularLocation>
        <location evidence="1">Membrane</location>
        <topology evidence="1">Multi-pass membrane protein</topology>
    </subcellularLocation>
</comment>
<keyword evidence="7" id="KW-1185">Reference proteome</keyword>
<gene>
    <name evidence="6" type="ORF">SAMD00023353_2800140</name>
</gene>
<dbReference type="PANTHER" id="PTHR43791:SF47">
    <property type="entry name" value="MAJOR FACILITATOR SUPERFAMILY (MFS) PROFILE DOMAIN-CONTAINING PROTEIN-RELATED"/>
    <property type="match status" value="1"/>
</dbReference>
<keyword evidence="5" id="KW-0472">Membrane</keyword>
<evidence type="ECO:0000313" key="7">
    <source>
        <dbReference type="Proteomes" id="UP000054516"/>
    </source>
</evidence>
<dbReference type="AlphaFoldDB" id="A0A1S8A8D2"/>
<dbReference type="GO" id="GO:0022857">
    <property type="term" value="F:transmembrane transporter activity"/>
    <property type="evidence" value="ECO:0007669"/>
    <property type="project" value="TreeGrafter"/>
</dbReference>
<evidence type="ECO:0000313" key="6">
    <source>
        <dbReference type="EMBL" id="GAW26313.1"/>
    </source>
</evidence>
<evidence type="ECO:0000256" key="1">
    <source>
        <dbReference type="ARBA" id="ARBA00004141"/>
    </source>
</evidence>
<keyword evidence="2" id="KW-0813">Transport</keyword>
<dbReference type="OrthoDB" id="3639251at2759"/>
<dbReference type="EMBL" id="DF977473">
    <property type="protein sequence ID" value="GAW26313.1"/>
    <property type="molecule type" value="Genomic_DNA"/>
</dbReference>
<accession>A0A1S8A8D2</accession>
<proteinExistence type="predicted"/>
<evidence type="ECO:0000256" key="4">
    <source>
        <dbReference type="ARBA" id="ARBA00022989"/>
    </source>
</evidence>
<evidence type="ECO:0000256" key="3">
    <source>
        <dbReference type="ARBA" id="ARBA00022692"/>
    </source>
</evidence>
<sequence>MDNESDKGACAIDQIEKARPSVSDEVDEYTEREAKKIVHRIDRRLLVTIGFMYCVSLIDRTNISFAAIAGLAQDLVLTGNRYVSAKLLPKAILIVLTLRCSLS</sequence>
<dbReference type="PANTHER" id="PTHR43791">
    <property type="entry name" value="PERMEASE-RELATED"/>
    <property type="match status" value="1"/>
</dbReference>
<keyword evidence="4" id="KW-1133">Transmembrane helix</keyword>
<dbReference type="GO" id="GO:0016020">
    <property type="term" value="C:membrane"/>
    <property type="evidence" value="ECO:0007669"/>
    <property type="project" value="UniProtKB-SubCell"/>
</dbReference>
<reference evidence="6" key="1">
    <citation type="submission" date="2016-03" db="EMBL/GenBank/DDBJ databases">
        <title>Draft genome sequence of Rosellinia necatrix.</title>
        <authorList>
            <person name="Kanematsu S."/>
        </authorList>
    </citation>
    <scope>NUCLEOTIDE SEQUENCE [LARGE SCALE GENOMIC DNA]</scope>
    <source>
        <strain evidence="6">W97</strain>
    </source>
</reference>
<keyword evidence="3" id="KW-0812">Transmembrane</keyword>
<organism evidence="6">
    <name type="scientific">Rosellinia necatrix</name>
    <name type="common">White root-rot fungus</name>
    <dbReference type="NCBI Taxonomy" id="77044"/>
    <lineage>
        <taxon>Eukaryota</taxon>
        <taxon>Fungi</taxon>
        <taxon>Dikarya</taxon>
        <taxon>Ascomycota</taxon>
        <taxon>Pezizomycotina</taxon>
        <taxon>Sordariomycetes</taxon>
        <taxon>Xylariomycetidae</taxon>
        <taxon>Xylariales</taxon>
        <taxon>Xylariaceae</taxon>
        <taxon>Rosellinia</taxon>
    </lineage>
</organism>
<evidence type="ECO:0000256" key="2">
    <source>
        <dbReference type="ARBA" id="ARBA00022448"/>
    </source>
</evidence>
<name>A0A1S8A8D2_ROSNE</name>
<dbReference type="Proteomes" id="UP000054516">
    <property type="component" value="Unassembled WGS sequence"/>
</dbReference>
<evidence type="ECO:0000256" key="5">
    <source>
        <dbReference type="ARBA" id="ARBA00023136"/>
    </source>
</evidence>
<protein>
    <submittedName>
        <fullName evidence="6">Putative phthalate transporter protein</fullName>
    </submittedName>
</protein>